<name>A0AAE3KAZ9_9GAMM</name>
<evidence type="ECO:0000313" key="1">
    <source>
        <dbReference type="EMBL" id="MCP1674194.1"/>
    </source>
</evidence>
<accession>A0AAE3KAZ9</accession>
<evidence type="ECO:0000313" key="2">
    <source>
        <dbReference type="Proteomes" id="UP001205843"/>
    </source>
</evidence>
<dbReference type="AlphaFoldDB" id="A0AAE3KAZ9"/>
<comment type="caution">
    <text evidence="1">The sequence shown here is derived from an EMBL/GenBank/DDBJ whole genome shotgun (WGS) entry which is preliminary data.</text>
</comment>
<proteinExistence type="predicted"/>
<protein>
    <submittedName>
        <fullName evidence="1">Uncharacterized protein</fullName>
    </submittedName>
</protein>
<dbReference type="SUPFAM" id="SSF81301">
    <property type="entry name" value="Nucleotidyltransferase"/>
    <property type="match status" value="1"/>
</dbReference>
<dbReference type="RefSeq" id="WP_253475971.1">
    <property type="nucleotide sequence ID" value="NZ_JALJXV010000003.1"/>
</dbReference>
<reference evidence="1" key="1">
    <citation type="submission" date="2022-03" db="EMBL/GenBank/DDBJ databases">
        <title>Genomic Encyclopedia of Type Strains, Phase III (KMG-III): the genomes of soil and plant-associated and newly described type strains.</title>
        <authorList>
            <person name="Whitman W."/>
        </authorList>
    </citation>
    <scope>NUCLEOTIDE SEQUENCE</scope>
    <source>
        <strain evidence="1">ANL 6-2</strain>
    </source>
</reference>
<dbReference type="InterPro" id="IPR043519">
    <property type="entry name" value="NT_sf"/>
</dbReference>
<dbReference type="Proteomes" id="UP001205843">
    <property type="component" value="Unassembled WGS sequence"/>
</dbReference>
<sequence length="256" mass="27286">MDMLTDWREALEQTLDCLGDVIEPGRPGSTRRIVLIGSMAMAAHGLPEVPGDVDLFIPGIEGPRAAALAERLRRALNAAGRRDIDFDLAPDDYCYGPLRVPDAGSEPGSMLVAAIHRGGEALEVRAPALPTLLCRLLVLLRDKDHARIERLSAVVGLDALIERYNAIAAANPPEAVGFYTPDFIAESLLVYASDEAAYRAGLKTWMGALALDPVSMIEVAAAFDTIPAETMDWSVDAAQPQQENRAGAGGPGGPDF</sequence>
<keyword evidence="2" id="KW-1185">Reference proteome</keyword>
<gene>
    <name evidence="1" type="ORF">J2T57_001296</name>
</gene>
<dbReference type="EMBL" id="JALJXV010000003">
    <property type="protein sequence ID" value="MCP1674194.1"/>
    <property type="molecule type" value="Genomic_DNA"/>
</dbReference>
<organism evidence="1 2">
    <name type="scientific">Natronocella acetinitrilica</name>
    <dbReference type="NCBI Taxonomy" id="414046"/>
    <lineage>
        <taxon>Bacteria</taxon>
        <taxon>Pseudomonadati</taxon>
        <taxon>Pseudomonadota</taxon>
        <taxon>Gammaproteobacteria</taxon>
        <taxon>Chromatiales</taxon>
        <taxon>Ectothiorhodospiraceae</taxon>
        <taxon>Natronocella</taxon>
    </lineage>
</organism>